<evidence type="ECO:0000256" key="2">
    <source>
        <dbReference type="SAM" id="MobiDB-lite"/>
    </source>
</evidence>
<evidence type="ECO:0000256" key="3">
    <source>
        <dbReference type="SAM" id="Phobius"/>
    </source>
</evidence>
<evidence type="ECO:0000256" key="4">
    <source>
        <dbReference type="SAM" id="SignalP"/>
    </source>
</evidence>
<keyword evidence="6" id="KW-1185">Reference proteome</keyword>
<evidence type="ECO:0008006" key="7">
    <source>
        <dbReference type="Google" id="ProtNLM"/>
    </source>
</evidence>
<keyword evidence="4" id="KW-0732">Signal</keyword>
<reference evidence="6" key="1">
    <citation type="journal article" date="2019" name="Int. J. Syst. Evol. Microbiol.">
        <title>The Global Catalogue of Microorganisms (GCM) 10K type strain sequencing project: providing services to taxonomists for standard genome sequencing and annotation.</title>
        <authorList>
            <consortium name="The Broad Institute Genomics Platform"/>
            <consortium name="The Broad Institute Genome Sequencing Center for Infectious Disease"/>
            <person name="Wu L."/>
            <person name="Ma J."/>
        </authorList>
    </citation>
    <scope>NUCLEOTIDE SEQUENCE [LARGE SCALE GENOMIC DNA]</scope>
    <source>
        <strain evidence="6">JCM 17441</strain>
    </source>
</reference>
<feature type="compositionally biased region" description="Low complexity" evidence="2">
    <location>
        <begin position="26"/>
        <end position="47"/>
    </location>
</feature>
<organism evidence="5 6">
    <name type="scientific">Dactylosporangium darangshiense</name>
    <dbReference type="NCBI Taxonomy" id="579108"/>
    <lineage>
        <taxon>Bacteria</taxon>
        <taxon>Bacillati</taxon>
        <taxon>Actinomycetota</taxon>
        <taxon>Actinomycetes</taxon>
        <taxon>Micromonosporales</taxon>
        <taxon>Micromonosporaceae</taxon>
        <taxon>Dactylosporangium</taxon>
    </lineage>
</organism>
<evidence type="ECO:0000313" key="5">
    <source>
        <dbReference type="EMBL" id="GAA4249131.1"/>
    </source>
</evidence>
<dbReference type="Gene3D" id="2.30.22.10">
    <property type="entry name" value="Head domain of nucleotide exchange factor GrpE"/>
    <property type="match status" value="1"/>
</dbReference>
<feature type="region of interest" description="Disordered" evidence="2">
    <location>
        <begin position="26"/>
        <end position="81"/>
    </location>
</feature>
<dbReference type="Pfam" id="PF01025">
    <property type="entry name" value="GrpE"/>
    <property type="match status" value="1"/>
</dbReference>
<dbReference type="EMBL" id="BAABAT010000007">
    <property type="protein sequence ID" value="GAA4249131.1"/>
    <property type="molecule type" value="Genomic_DNA"/>
</dbReference>
<dbReference type="Proteomes" id="UP001500620">
    <property type="component" value="Unassembled WGS sequence"/>
</dbReference>
<comment type="caution">
    <text evidence="5">The sequence shown here is derived from an EMBL/GenBank/DDBJ whole genome shotgun (WGS) entry which is preliminary data.</text>
</comment>
<dbReference type="RefSeq" id="WP_345127381.1">
    <property type="nucleotide sequence ID" value="NZ_BAABAT010000007.1"/>
</dbReference>
<proteinExistence type="predicted"/>
<dbReference type="InterPro" id="IPR000740">
    <property type="entry name" value="GrpE"/>
</dbReference>
<keyword evidence="3" id="KW-0812">Transmembrane</keyword>
<keyword evidence="1" id="KW-0143">Chaperone</keyword>
<dbReference type="InterPro" id="IPR009012">
    <property type="entry name" value="GrpE_head"/>
</dbReference>
<evidence type="ECO:0000313" key="6">
    <source>
        <dbReference type="Proteomes" id="UP001500620"/>
    </source>
</evidence>
<keyword evidence="3" id="KW-0472">Membrane</keyword>
<dbReference type="PROSITE" id="PS51257">
    <property type="entry name" value="PROKAR_LIPOPROTEIN"/>
    <property type="match status" value="1"/>
</dbReference>
<keyword evidence="3" id="KW-1133">Transmembrane helix</keyword>
<feature type="chain" id="PRO_5046617054" description="Nucleotide exchange factor GrpE" evidence="4">
    <location>
        <begin position="20"/>
        <end position="299"/>
    </location>
</feature>
<feature type="region of interest" description="Disordered" evidence="2">
    <location>
        <begin position="146"/>
        <end position="172"/>
    </location>
</feature>
<feature type="signal peptide" evidence="4">
    <location>
        <begin position="1"/>
        <end position="19"/>
    </location>
</feature>
<sequence length="299" mass="30075">MTRTARLAVAAAFAAVALAACGGDPAPGTPAAAQSSCPSAAPSASKAAPPPSAKADGLEKVDASGSASAPPPPSGAPGKCVTPAASASGHAVAGNGVNGTAVTLGVLTVLVLGAAVVGFVFWQRRQRMAAAYGPAGYTGLAGPPSQAGAGMTPFGGAAPPRAAPPRTRPPGQDEARLAHTLRDVGASGISPALTQQVERLLGKPGVTRAELVQAAIRHRDQLEGRDQRLARMLLEALRDVGVTETVVQDVRVNGQLHEVVGSVPAPSPQLHDMVAETTQCGYVDGDRVLRLPKVLVYRA</sequence>
<evidence type="ECO:0000256" key="1">
    <source>
        <dbReference type="ARBA" id="ARBA00023186"/>
    </source>
</evidence>
<accession>A0ABP8D790</accession>
<name>A0ABP8D790_9ACTN</name>
<feature type="transmembrane region" description="Helical" evidence="3">
    <location>
        <begin position="101"/>
        <end position="122"/>
    </location>
</feature>
<gene>
    <name evidence="5" type="ORF">GCM10022255_031850</name>
</gene>
<protein>
    <recommendedName>
        <fullName evidence="7">Nucleotide exchange factor GrpE</fullName>
    </recommendedName>
</protein>